<feature type="compositionally biased region" description="Acidic residues" evidence="1">
    <location>
        <begin position="45"/>
        <end position="81"/>
    </location>
</feature>
<keyword evidence="3" id="KW-1185">Reference proteome</keyword>
<organism evidence="2 3">
    <name type="scientific">Dreissena polymorpha</name>
    <name type="common">Zebra mussel</name>
    <name type="synonym">Mytilus polymorpha</name>
    <dbReference type="NCBI Taxonomy" id="45954"/>
    <lineage>
        <taxon>Eukaryota</taxon>
        <taxon>Metazoa</taxon>
        <taxon>Spiralia</taxon>
        <taxon>Lophotrochozoa</taxon>
        <taxon>Mollusca</taxon>
        <taxon>Bivalvia</taxon>
        <taxon>Autobranchia</taxon>
        <taxon>Heteroconchia</taxon>
        <taxon>Euheterodonta</taxon>
        <taxon>Imparidentia</taxon>
        <taxon>Neoheterodontei</taxon>
        <taxon>Myida</taxon>
        <taxon>Dreissenoidea</taxon>
        <taxon>Dreissenidae</taxon>
        <taxon>Dreissena</taxon>
    </lineage>
</organism>
<evidence type="ECO:0000313" key="3">
    <source>
        <dbReference type="Proteomes" id="UP000828390"/>
    </source>
</evidence>
<protein>
    <submittedName>
        <fullName evidence="2">Uncharacterized protein</fullName>
    </submittedName>
</protein>
<dbReference type="Proteomes" id="UP000828390">
    <property type="component" value="Unassembled WGS sequence"/>
</dbReference>
<dbReference type="AlphaFoldDB" id="A0A9D4QT20"/>
<name>A0A9D4QT20_DREPO</name>
<reference evidence="2" key="1">
    <citation type="journal article" date="2019" name="bioRxiv">
        <title>The Genome of the Zebra Mussel, Dreissena polymorpha: A Resource for Invasive Species Research.</title>
        <authorList>
            <person name="McCartney M.A."/>
            <person name="Auch B."/>
            <person name="Kono T."/>
            <person name="Mallez S."/>
            <person name="Zhang Y."/>
            <person name="Obille A."/>
            <person name="Becker A."/>
            <person name="Abrahante J.E."/>
            <person name="Garbe J."/>
            <person name="Badalamenti J.P."/>
            <person name="Herman A."/>
            <person name="Mangelson H."/>
            <person name="Liachko I."/>
            <person name="Sullivan S."/>
            <person name="Sone E.D."/>
            <person name="Koren S."/>
            <person name="Silverstein K.A.T."/>
            <person name="Beckman K.B."/>
            <person name="Gohl D.M."/>
        </authorList>
    </citation>
    <scope>NUCLEOTIDE SEQUENCE</scope>
    <source>
        <strain evidence="2">Duluth1</strain>
        <tissue evidence="2">Whole animal</tissue>
    </source>
</reference>
<comment type="caution">
    <text evidence="2">The sequence shown here is derived from an EMBL/GenBank/DDBJ whole genome shotgun (WGS) entry which is preliminary data.</text>
</comment>
<sequence>MADFIVDDDDITEESDNEDDAYHLRETQRLEREEDCKQLGAIERDGEEEEEESEETEDEDESDPGEDVDDITASDDSDDDLSSSMYWYSRNDLQILNIVPMIGICNK</sequence>
<evidence type="ECO:0000313" key="2">
    <source>
        <dbReference type="EMBL" id="KAH3842083.1"/>
    </source>
</evidence>
<evidence type="ECO:0000256" key="1">
    <source>
        <dbReference type="SAM" id="MobiDB-lite"/>
    </source>
</evidence>
<reference evidence="2" key="2">
    <citation type="submission" date="2020-11" db="EMBL/GenBank/DDBJ databases">
        <authorList>
            <person name="McCartney M.A."/>
            <person name="Auch B."/>
            <person name="Kono T."/>
            <person name="Mallez S."/>
            <person name="Becker A."/>
            <person name="Gohl D.M."/>
            <person name="Silverstein K.A.T."/>
            <person name="Koren S."/>
            <person name="Bechman K.B."/>
            <person name="Herman A."/>
            <person name="Abrahante J.E."/>
            <person name="Garbe J."/>
        </authorList>
    </citation>
    <scope>NUCLEOTIDE SEQUENCE</scope>
    <source>
        <strain evidence="2">Duluth1</strain>
        <tissue evidence="2">Whole animal</tissue>
    </source>
</reference>
<feature type="compositionally biased region" description="Acidic residues" evidence="1">
    <location>
        <begin position="1"/>
        <end position="19"/>
    </location>
</feature>
<proteinExistence type="predicted"/>
<gene>
    <name evidence="2" type="ORF">DPMN_115571</name>
</gene>
<feature type="compositionally biased region" description="Basic and acidic residues" evidence="1">
    <location>
        <begin position="20"/>
        <end position="37"/>
    </location>
</feature>
<accession>A0A9D4QT20</accession>
<feature type="region of interest" description="Disordered" evidence="1">
    <location>
        <begin position="1"/>
        <end position="84"/>
    </location>
</feature>
<dbReference type="EMBL" id="JAIWYP010000004">
    <property type="protein sequence ID" value="KAH3842083.1"/>
    <property type="molecule type" value="Genomic_DNA"/>
</dbReference>